<name>A0AAV2DT07_9ROSI</name>
<keyword evidence="3" id="KW-1185">Reference proteome</keyword>
<accession>A0AAV2DT07</accession>
<evidence type="ECO:0000256" key="1">
    <source>
        <dbReference type="SAM" id="MobiDB-lite"/>
    </source>
</evidence>
<gene>
    <name evidence="2" type="ORF">LTRI10_LOCUS18390</name>
</gene>
<proteinExistence type="predicted"/>
<dbReference type="Proteomes" id="UP001497516">
    <property type="component" value="Chromosome 3"/>
</dbReference>
<evidence type="ECO:0000313" key="3">
    <source>
        <dbReference type="Proteomes" id="UP001497516"/>
    </source>
</evidence>
<organism evidence="2 3">
    <name type="scientific">Linum trigynum</name>
    <dbReference type="NCBI Taxonomy" id="586398"/>
    <lineage>
        <taxon>Eukaryota</taxon>
        <taxon>Viridiplantae</taxon>
        <taxon>Streptophyta</taxon>
        <taxon>Embryophyta</taxon>
        <taxon>Tracheophyta</taxon>
        <taxon>Spermatophyta</taxon>
        <taxon>Magnoliopsida</taxon>
        <taxon>eudicotyledons</taxon>
        <taxon>Gunneridae</taxon>
        <taxon>Pentapetalae</taxon>
        <taxon>rosids</taxon>
        <taxon>fabids</taxon>
        <taxon>Malpighiales</taxon>
        <taxon>Linaceae</taxon>
        <taxon>Linum</taxon>
    </lineage>
</organism>
<sequence>MQYQGFPFTAIGVERLLRLGLKMLALICRTKLADGFSLHCLSLFTPISGAFASEPDASDSGAFASESDASDSGAFASESDASTFASDLRRLHL</sequence>
<dbReference type="AlphaFoldDB" id="A0AAV2DT07"/>
<evidence type="ECO:0000313" key="2">
    <source>
        <dbReference type="EMBL" id="CAL1376677.1"/>
    </source>
</evidence>
<evidence type="ECO:0008006" key="4">
    <source>
        <dbReference type="Google" id="ProtNLM"/>
    </source>
</evidence>
<protein>
    <recommendedName>
        <fullName evidence="4">Secreted protein</fullName>
    </recommendedName>
</protein>
<reference evidence="2 3" key="1">
    <citation type="submission" date="2024-04" db="EMBL/GenBank/DDBJ databases">
        <authorList>
            <person name="Fracassetti M."/>
        </authorList>
    </citation>
    <scope>NUCLEOTIDE SEQUENCE [LARGE SCALE GENOMIC DNA]</scope>
</reference>
<feature type="region of interest" description="Disordered" evidence="1">
    <location>
        <begin position="56"/>
        <end position="93"/>
    </location>
</feature>
<dbReference type="EMBL" id="OZ034816">
    <property type="protein sequence ID" value="CAL1376677.1"/>
    <property type="molecule type" value="Genomic_DNA"/>
</dbReference>